<name>A0A3S5AYN1_9PLAT</name>
<proteinExistence type="predicted"/>
<organism evidence="1 2">
    <name type="scientific">Protopolystoma xenopodis</name>
    <dbReference type="NCBI Taxonomy" id="117903"/>
    <lineage>
        <taxon>Eukaryota</taxon>
        <taxon>Metazoa</taxon>
        <taxon>Spiralia</taxon>
        <taxon>Lophotrochozoa</taxon>
        <taxon>Platyhelminthes</taxon>
        <taxon>Monogenea</taxon>
        <taxon>Polyopisthocotylea</taxon>
        <taxon>Polystomatidea</taxon>
        <taxon>Polystomatidae</taxon>
        <taxon>Protopolystoma</taxon>
    </lineage>
</organism>
<sequence>MRTGGHALEAVLTGGKCFFNVLYCRGGSVISLGRPANYGIVTCCRLSGFKLPLHRLAVPLFLSPSYTA</sequence>
<dbReference type="AlphaFoldDB" id="A0A3S5AYN1"/>
<comment type="caution">
    <text evidence="1">The sequence shown here is derived from an EMBL/GenBank/DDBJ whole genome shotgun (WGS) entry which is preliminary data.</text>
</comment>
<accession>A0A3S5AYN1</accession>
<gene>
    <name evidence="1" type="ORF">PXEA_LOCUS34398</name>
</gene>
<evidence type="ECO:0000313" key="2">
    <source>
        <dbReference type="Proteomes" id="UP000784294"/>
    </source>
</evidence>
<dbReference type="Proteomes" id="UP000784294">
    <property type="component" value="Unassembled WGS sequence"/>
</dbReference>
<reference evidence="1" key="1">
    <citation type="submission" date="2018-11" db="EMBL/GenBank/DDBJ databases">
        <authorList>
            <consortium name="Pathogen Informatics"/>
        </authorList>
    </citation>
    <scope>NUCLEOTIDE SEQUENCE</scope>
</reference>
<protein>
    <submittedName>
        <fullName evidence="1">Uncharacterized protein</fullName>
    </submittedName>
</protein>
<keyword evidence="2" id="KW-1185">Reference proteome</keyword>
<dbReference type="EMBL" id="CAAALY010267205">
    <property type="protein sequence ID" value="VEL40958.1"/>
    <property type="molecule type" value="Genomic_DNA"/>
</dbReference>
<evidence type="ECO:0000313" key="1">
    <source>
        <dbReference type="EMBL" id="VEL40958.1"/>
    </source>
</evidence>